<evidence type="ECO:0000313" key="2">
    <source>
        <dbReference type="Proteomes" id="UP000005631"/>
    </source>
</evidence>
<dbReference type="Gene3D" id="3.40.50.2000">
    <property type="entry name" value="Glycogen Phosphorylase B"/>
    <property type="match status" value="2"/>
</dbReference>
<dbReference type="HOGENOM" id="CLU_758299_0_0_10"/>
<keyword evidence="1" id="KW-0808">Transferase</keyword>
<name>G8R7N8_OWEHD</name>
<dbReference type="AlphaFoldDB" id="G8R7N8"/>
<dbReference type="Proteomes" id="UP000005631">
    <property type="component" value="Chromosome"/>
</dbReference>
<reference evidence="1 2" key="1">
    <citation type="journal article" date="2012" name="Stand. Genomic Sci.">
        <title>Genome sequence of the orange-pigmented seawater bacterium Owenweeksia hongkongensis type strain (UST20020801(T)).</title>
        <authorList>
            <person name="Riedel T."/>
            <person name="Held B."/>
            <person name="Nolan M."/>
            <person name="Lucas S."/>
            <person name="Lapidus A."/>
            <person name="Tice H."/>
            <person name="Del Rio T.G."/>
            <person name="Cheng J.F."/>
            <person name="Han C."/>
            <person name="Tapia R."/>
            <person name="Goodwin L.A."/>
            <person name="Pitluck S."/>
            <person name="Liolios K."/>
            <person name="Mavromatis K."/>
            <person name="Pagani I."/>
            <person name="Ivanova N."/>
            <person name="Mikhailova N."/>
            <person name="Pati A."/>
            <person name="Chen A."/>
            <person name="Palaniappan K."/>
            <person name="Rohde M."/>
            <person name="Tindall B.J."/>
            <person name="Detter J.C."/>
            <person name="Goker M."/>
            <person name="Woyke T."/>
            <person name="Bristow J."/>
            <person name="Eisen J.A."/>
            <person name="Markowitz V."/>
            <person name="Hugenholtz P."/>
            <person name="Klenk H.P."/>
            <person name="Kyrpides N.C."/>
        </authorList>
    </citation>
    <scope>NUCLEOTIDE SEQUENCE</scope>
    <source>
        <strain evidence="2">DSM 17368 / JCM 12287 / NRRL B-23963</strain>
    </source>
</reference>
<dbReference type="SUPFAM" id="SSF53756">
    <property type="entry name" value="UDP-Glycosyltransferase/glycogen phosphorylase"/>
    <property type="match status" value="1"/>
</dbReference>
<protein>
    <submittedName>
        <fullName evidence="1">Glycosyltransferase</fullName>
    </submittedName>
</protein>
<dbReference type="GO" id="GO:0016740">
    <property type="term" value="F:transferase activity"/>
    <property type="evidence" value="ECO:0007669"/>
    <property type="project" value="UniProtKB-KW"/>
</dbReference>
<accession>G8R7N8</accession>
<dbReference type="STRING" id="926562.Oweho_1394"/>
<sequence length="365" mass="42511">MFHGRAGGHNILPFLEYFNASTEHQLTFIYANDRTYFPKPDNIEYHKFSFSPFKLAKLSKVIGAEYDLIWYHGGHSALILFIFSLLRNKKSKFIFNVWNEWLIHKAKKGGIKGKMFQYGISHADIIHCNWHGTAHVLRETGWNDNIQVYYWGLQKENFTNHTVADDEETNQFIATLPEDKVKFFFPKSISPNSRHDLVIEAAEKLVKDGLTNFIVYLWLGNTNEEDLLEKYSTQINKSGLSEYVILQKHGFLSFGDMQMIWKKMDAGLQIAANEQLSTTFLEPQFYQKEIVVTDILPYRMYNEKFDLNIPLIPLESEAVYNGMKSIINGNTTSKEDLLKRYHAVNDNFNFSGNIKKIIERYQKLS</sequence>
<dbReference type="KEGG" id="oho:Oweho_1394"/>
<gene>
    <name evidence="1" type="ordered locus">Oweho_1394</name>
</gene>
<dbReference type="EMBL" id="CP003156">
    <property type="protein sequence ID" value="AEV32391.1"/>
    <property type="molecule type" value="Genomic_DNA"/>
</dbReference>
<organism evidence="1 2">
    <name type="scientific">Owenweeksia hongkongensis (strain DSM 17368 / CIP 108786 / JCM 12287 / NRRL B-23963 / UST20020801)</name>
    <dbReference type="NCBI Taxonomy" id="926562"/>
    <lineage>
        <taxon>Bacteria</taxon>
        <taxon>Pseudomonadati</taxon>
        <taxon>Bacteroidota</taxon>
        <taxon>Flavobacteriia</taxon>
        <taxon>Flavobacteriales</taxon>
        <taxon>Owenweeksiaceae</taxon>
        <taxon>Owenweeksia</taxon>
    </lineage>
</organism>
<evidence type="ECO:0000313" key="1">
    <source>
        <dbReference type="EMBL" id="AEV32391.1"/>
    </source>
</evidence>
<proteinExistence type="predicted"/>
<keyword evidence="2" id="KW-1185">Reference proteome</keyword>
<dbReference type="eggNOG" id="ENOG502ZVP0">
    <property type="taxonomic scope" value="Bacteria"/>
</dbReference>